<evidence type="ECO:0000313" key="1">
    <source>
        <dbReference type="EMBL" id="RNA22890.1"/>
    </source>
</evidence>
<organism evidence="1 2">
    <name type="scientific">Brachionus plicatilis</name>
    <name type="common">Marine rotifer</name>
    <name type="synonym">Brachionus muelleri</name>
    <dbReference type="NCBI Taxonomy" id="10195"/>
    <lineage>
        <taxon>Eukaryota</taxon>
        <taxon>Metazoa</taxon>
        <taxon>Spiralia</taxon>
        <taxon>Gnathifera</taxon>
        <taxon>Rotifera</taxon>
        <taxon>Eurotatoria</taxon>
        <taxon>Monogononta</taxon>
        <taxon>Pseudotrocha</taxon>
        <taxon>Ploima</taxon>
        <taxon>Brachionidae</taxon>
        <taxon>Brachionus</taxon>
    </lineage>
</organism>
<keyword evidence="2" id="KW-1185">Reference proteome</keyword>
<reference evidence="1 2" key="1">
    <citation type="journal article" date="2018" name="Sci. Rep.">
        <title>Genomic signatures of local adaptation to the degree of environmental predictability in rotifers.</title>
        <authorList>
            <person name="Franch-Gras L."/>
            <person name="Hahn C."/>
            <person name="Garcia-Roger E.M."/>
            <person name="Carmona M.J."/>
            <person name="Serra M."/>
            <person name="Gomez A."/>
        </authorList>
    </citation>
    <scope>NUCLEOTIDE SEQUENCE [LARGE SCALE GENOMIC DNA]</scope>
    <source>
        <strain evidence="1">HYR1</strain>
    </source>
</reference>
<evidence type="ECO:0000313" key="2">
    <source>
        <dbReference type="Proteomes" id="UP000276133"/>
    </source>
</evidence>
<comment type="caution">
    <text evidence="1">The sequence shown here is derived from an EMBL/GenBank/DDBJ whole genome shotgun (WGS) entry which is preliminary data.</text>
</comment>
<gene>
    <name evidence="1" type="ORF">BpHYR1_019305</name>
</gene>
<sequence>MITLIYIQKKHNIFSMLVLRILSQKLGPAFKKKHFVNLVVTIRYQTTVYNDYCNSQLIIVYIKNFTIH</sequence>
<proteinExistence type="predicted"/>
<dbReference type="Proteomes" id="UP000276133">
    <property type="component" value="Unassembled WGS sequence"/>
</dbReference>
<accession>A0A3M7RHH6</accession>
<dbReference type="AlphaFoldDB" id="A0A3M7RHH6"/>
<dbReference type="EMBL" id="REGN01003386">
    <property type="protein sequence ID" value="RNA22890.1"/>
    <property type="molecule type" value="Genomic_DNA"/>
</dbReference>
<name>A0A3M7RHH6_BRAPC</name>
<protein>
    <submittedName>
        <fullName evidence="1">Uncharacterized protein</fullName>
    </submittedName>
</protein>